<evidence type="ECO:0000259" key="4">
    <source>
        <dbReference type="PROSITE" id="PS50893"/>
    </source>
</evidence>
<evidence type="ECO:0000256" key="2">
    <source>
        <dbReference type="ARBA" id="ARBA00022741"/>
    </source>
</evidence>
<comment type="caution">
    <text evidence="5">The sequence shown here is derived from an EMBL/GenBank/DDBJ whole genome shotgun (WGS) entry which is preliminary data.</text>
</comment>
<dbReference type="InterPro" id="IPR003593">
    <property type="entry name" value="AAA+_ATPase"/>
</dbReference>
<dbReference type="CDD" id="cd03230">
    <property type="entry name" value="ABC_DR_subfamily_A"/>
    <property type="match status" value="1"/>
</dbReference>
<keyword evidence="1" id="KW-0813">Transport</keyword>
<dbReference type="EMBL" id="AMCI01006072">
    <property type="protein sequence ID" value="EJW94979.1"/>
    <property type="molecule type" value="Genomic_DNA"/>
</dbReference>
<protein>
    <submittedName>
        <fullName evidence="5">ABC transporter, ATP-binding protein</fullName>
    </submittedName>
</protein>
<dbReference type="GO" id="GO:0016887">
    <property type="term" value="F:ATP hydrolysis activity"/>
    <property type="evidence" value="ECO:0007669"/>
    <property type="project" value="InterPro"/>
</dbReference>
<dbReference type="AlphaFoldDB" id="J9G657"/>
<feature type="domain" description="ABC transporter" evidence="4">
    <location>
        <begin position="2"/>
        <end position="228"/>
    </location>
</feature>
<gene>
    <name evidence="5" type="ORF">EVA_16916</name>
</gene>
<dbReference type="SMART" id="SM00382">
    <property type="entry name" value="AAA"/>
    <property type="match status" value="1"/>
</dbReference>
<evidence type="ECO:0000256" key="3">
    <source>
        <dbReference type="ARBA" id="ARBA00022840"/>
    </source>
</evidence>
<keyword evidence="2" id="KW-0547">Nucleotide-binding</keyword>
<dbReference type="InterPro" id="IPR003439">
    <property type="entry name" value="ABC_transporter-like_ATP-bd"/>
</dbReference>
<dbReference type="GO" id="GO:0005524">
    <property type="term" value="F:ATP binding"/>
    <property type="evidence" value="ECO:0007669"/>
    <property type="project" value="UniProtKB-KW"/>
</dbReference>
<sequence length="278" mass="31443">MLAVQHITYSYGRRLAPVFQDFSLTFKQGHIYGLLGKNGTGKSTLLYIMSGLLRTQKGHVAFEGMNVLERQPEMLREIFLIPEEFSLPPISLRQYVQLHVPFYPHFNEEILYKCLMDFELNQDMHLGALSMGQKKKVFMSIALATGAKLLLMDEPTNGLDIPSKSLFRKVISQYLREDQTLIISTHQVNDVAMLLDHVVMLEGSQLLLNRSTAEICATLCFEERSSQQPTDDALYVQPSIHGNSVITLNTAPDVETPINLELLFNCAQKGKLPETLIR</sequence>
<name>J9G657_9ZZZZ</name>
<dbReference type="PANTHER" id="PTHR42939">
    <property type="entry name" value="ABC TRANSPORTER ATP-BINDING PROTEIN ALBC-RELATED"/>
    <property type="match status" value="1"/>
</dbReference>
<dbReference type="InterPro" id="IPR027417">
    <property type="entry name" value="P-loop_NTPase"/>
</dbReference>
<dbReference type="Pfam" id="PF00005">
    <property type="entry name" value="ABC_tran"/>
    <property type="match status" value="1"/>
</dbReference>
<keyword evidence="3 5" id="KW-0067">ATP-binding</keyword>
<organism evidence="5">
    <name type="scientific">gut metagenome</name>
    <dbReference type="NCBI Taxonomy" id="749906"/>
    <lineage>
        <taxon>unclassified sequences</taxon>
        <taxon>metagenomes</taxon>
        <taxon>organismal metagenomes</taxon>
    </lineage>
</organism>
<dbReference type="Gene3D" id="3.40.50.300">
    <property type="entry name" value="P-loop containing nucleotide triphosphate hydrolases"/>
    <property type="match status" value="1"/>
</dbReference>
<dbReference type="PANTHER" id="PTHR42939:SF1">
    <property type="entry name" value="ABC TRANSPORTER ATP-BINDING PROTEIN ALBC-RELATED"/>
    <property type="match status" value="1"/>
</dbReference>
<proteinExistence type="predicted"/>
<reference evidence="5" key="1">
    <citation type="journal article" date="2012" name="PLoS ONE">
        <title>Gene sets for utilization of primary and secondary nutrition supplies in the distal gut of endangered iberian lynx.</title>
        <authorList>
            <person name="Alcaide M."/>
            <person name="Messina E."/>
            <person name="Richter M."/>
            <person name="Bargiela R."/>
            <person name="Peplies J."/>
            <person name="Huws S.A."/>
            <person name="Newbold C.J."/>
            <person name="Golyshin P.N."/>
            <person name="Simon M.A."/>
            <person name="Lopez G."/>
            <person name="Yakimov M.M."/>
            <person name="Ferrer M."/>
        </authorList>
    </citation>
    <scope>NUCLEOTIDE SEQUENCE</scope>
</reference>
<dbReference type="PROSITE" id="PS50893">
    <property type="entry name" value="ABC_TRANSPORTER_2"/>
    <property type="match status" value="1"/>
</dbReference>
<dbReference type="InterPro" id="IPR051782">
    <property type="entry name" value="ABC_Transporter_VariousFunc"/>
</dbReference>
<evidence type="ECO:0000313" key="5">
    <source>
        <dbReference type="EMBL" id="EJW94979.1"/>
    </source>
</evidence>
<dbReference type="SUPFAM" id="SSF52540">
    <property type="entry name" value="P-loop containing nucleoside triphosphate hydrolases"/>
    <property type="match status" value="1"/>
</dbReference>
<accession>J9G657</accession>
<evidence type="ECO:0000256" key="1">
    <source>
        <dbReference type="ARBA" id="ARBA00022448"/>
    </source>
</evidence>